<dbReference type="Proteomes" id="UP001158576">
    <property type="component" value="Chromosome 2"/>
</dbReference>
<dbReference type="SUPFAM" id="SSF53474">
    <property type="entry name" value="alpha/beta-Hydrolases"/>
    <property type="match status" value="2"/>
</dbReference>
<evidence type="ECO:0000313" key="4">
    <source>
        <dbReference type="EMBL" id="CAG5110169.1"/>
    </source>
</evidence>
<keyword evidence="2" id="KW-0378">Hydrolase</keyword>
<protein>
    <submittedName>
        <fullName evidence="4">Oidioi.mRNA.OKI2018_I69.chr2.g4596.t2.cds</fullName>
    </submittedName>
</protein>
<name>A0ABN7SXX7_OIKDI</name>
<comment type="similarity">
    <text evidence="1">Belongs to the type-B carboxylesterase/lipase family.</text>
</comment>
<dbReference type="PROSITE" id="PS00122">
    <property type="entry name" value="CARBOXYLESTERASE_B_1"/>
    <property type="match status" value="2"/>
</dbReference>
<evidence type="ECO:0000259" key="3">
    <source>
        <dbReference type="Pfam" id="PF00135"/>
    </source>
</evidence>
<dbReference type="InterPro" id="IPR019826">
    <property type="entry name" value="Carboxylesterase_B_AS"/>
</dbReference>
<evidence type="ECO:0000256" key="1">
    <source>
        <dbReference type="ARBA" id="ARBA00005964"/>
    </source>
</evidence>
<dbReference type="InterPro" id="IPR050309">
    <property type="entry name" value="Type-B_Carboxylest/Lipase"/>
</dbReference>
<dbReference type="Gene3D" id="3.40.50.1820">
    <property type="entry name" value="alpha/beta hydrolase"/>
    <property type="match status" value="2"/>
</dbReference>
<evidence type="ECO:0000256" key="2">
    <source>
        <dbReference type="ARBA" id="ARBA00022801"/>
    </source>
</evidence>
<dbReference type="PANTHER" id="PTHR11559">
    <property type="entry name" value="CARBOXYLESTERASE"/>
    <property type="match status" value="1"/>
</dbReference>
<feature type="domain" description="Carboxylesterase type B" evidence="3">
    <location>
        <begin position="1009"/>
        <end position="1470"/>
    </location>
</feature>
<sequence length="1536" mass="171392">MKLGAALLARSLGAETCSARCDGGVTSENEPCNTQPCSIYTDGSNIFGNGGTFDSLDDWTWNKCSVSLSQPGYYSDNAAFVSDRETAGAVLAQEFDGATLLDQDYTGRVFFKPAAGNQPGTVKMMVRNNKKADNSNKWIAISLTHQVPAGTEDSPWMGIDIAWNPRESVNGNPANFNYALYLVYKGDNNELEDFYQDESFIIPAGDAPTTTAPPTTTGEPVPTFSFALGDTTFTGELTDFGNVHFKGIEFATAERWRAPVMTTSWESEYDATQWGKVCMTHGWKSWWTGGADFSEDCLYINVHTRPEYIENGEKRPILAYIHGGGLVGGDNRKNYNELIEKQGVVMFSIQYRLGPYGFLYDHDGVAENKANWGFLDQQMALQWIQQFGGYFGGDVDQVTLGGCSAGSWSTWYHLTMPSSWPYFHRAITNGIGVFGQYDEPASIEVNRMYNDYVMDELDCPDVECLRTKTVDELNFYFTGISNQFNIPEVLHEHFYGPHVDGVLVFKTPLEALYDGDIRKNTPISWNYNRDDSWNLLGGKLNSALGSMVEFEDRLDELIAIQTSSGFEFPSNLTDQLFATTYGQELWEKHLIDVFGCPDGEHGEVMDCKYTMNRFTTAKKWTCNTQYGFTGAPLTDPEIGPIYPLELHKENCEDLTLACHCQDASWVFGNNNIHNGLPEIERTYRQAGRDYWGQFIRNGTFPENNSFGEMKNIKELDGKINLVDENGIVHDFAYEEECNALNALGDEIGHMRVYQDGYYHTFDGNGSTSKSPKKRTETCSARCDGGVTIANEPCNIEPCSVYTDGSNIFGDGGTFDSMDDWTCATAQCSASIVQPGYYSDNAVFVSGRGTPGAVLAQEFDGTTLLDQDYIGRVFFKPAAENQPGWVKMMVRCNKKSDNSNKYLAISETYSVPAGTKDSVWMGIDIDWNPRESANGNPDNFNYALYLVYKGNNNELEDFYQDESFIVPAGGATTTAPPTTTSTTSSPPDGTFSFALGDTTFTGELTAENNVHFKGIKYATAERWRSPVMKTSWEATYDATEYGQICMTDWWKSSSPNADEYSEDCLYMNVITKPEYIQNGEKKPILAFIHGGGLVGGDNRREYNLLVDTEDVVLFSMAYRVGPYGFLYDHDGPEEHKGNWGFLDQQVALQWIQQFGEAFGGDIDQVTIGGCSAGSWSTWYHLTMPSSWPYFHRAISNGIGVYGQYDEPTSIEVNKMWNDYVAEQVNCPDVDCLRTKSVDDLNKHFAGVGGLGGINIPEVFHATGFGPHVDGILASKTPLEALFDGEVRKNTPISWNYNRDDVWNLLGNRLPGIIGSMVEYHDKVDVLVDVQTASGFFYPSNWTDAMLKTTFGEELFNRHLVDLFGCPNGENGEIVDCKPKMNRYMNAQMWSCNTQYGFSGAPMTDPDIGPIYPLELFKENCVANTRACHCQDAAWVFGKNPIAGNQLEKAWRQAGLDFWGQFIRNGTFPENHSFGQIKNIKELNGKINLADENGIIHDYGYEEECNALNALGDEIGHMRVYQNGYYHTFDANGHQGKF</sequence>
<gene>
    <name evidence="4" type="ORF">OKIOD_LOCUS13361</name>
</gene>
<evidence type="ECO:0000313" key="5">
    <source>
        <dbReference type="Proteomes" id="UP001158576"/>
    </source>
</evidence>
<dbReference type="InterPro" id="IPR002018">
    <property type="entry name" value="CarbesteraseB"/>
</dbReference>
<dbReference type="EMBL" id="OU015567">
    <property type="protein sequence ID" value="CAG5110169.1"/>
    <property type="molecule type" value="Genomic_DNA"/>
</dbReference>
<dbReference type="InterPro" id="IPR029058">
    <property type="entry name" value="AB_hydrolase_fold"/>
</dbReference>
<organism evidence="4 5">
    <name type="scientific">Oikopleura dioica</name>
    <name type="common">Tunicate</name>
    <dbReference type="NCBI Taxonomy" id="34765"/>
    <lineage>
        <taxon>Eukaryota</taxon>
        <taxon>Metazoa</taxon>
        <taxon>Chordata</taxon>
        <taxon>Tunicata</taxon>
        <taxon>Appendicularia</taxon>
        <taxon>Copelata</taxon>
        <taxon>Oikopleuridae</taxon>
        <taxon>Oikopleura</taxon>
    </lineage>
</organism>
<dbReference type="Pfam" id="PF00135">
    <property type="entry name" value="COesterase"/>
    <property type="match status" value="2"/>
</dbReference>
<accession>A0ABN7SXX7</accession>
<reference evidence="4 5" key="1">
    <citation type="submission" date="2021-04" db="EMBL/GenBank/DDBJ databases">
        <authorList>
            <person name="Bliznina A."/>
        </authorList>
    </citation>
    <scope>NUCLEOTIDE SEQUENCE [LARGE SCALE GENOMIC DNA]</scope>
</reference>
<dbReference type="Gene3D" id="2.60.120.260">
    <property type="entry name" value="Galactose-binding domain-like"/>
    <property type="match status" value="1"/>
</dbReference>
<keyword evidence="5" id="KW-1185">Reference proteome</keyword>
<proteinExistence type="inferred from homology"/>
<feature type="domain" description="Carboxylesterase type B" evidence="3">
    <location>
        <begin position="244"/>
        <end position="738"/>
    </location>
</feature>